<feature type="non-terminal residue" evidence="1">
    <location>
        <position position="1"/>
    </location>
</feature>
<gene>
    <name evidence="1" type="ORF">BYL167_LOCUS23674</name>
</gene>
<organism evidence="1 2">
    <name type="scientific">Rotaria magnacalcarata</name>
    <dbReference type="NCBI Taxonomy" id="392030"/>
    <lineage>
        <taxon>Eukaryota</taxon>
        <taxon>Metazoa</taxon>
        <taxon>Spiralia</taxon>
        <taxon>Gnathifera</taxon>
        <taxon>Rotifera</taxon>
        <taxon>Eurotatoria</taxon>
        <taxon>Bdelloidea</taxon>
        <taxon>Philodinida</taxon>
        <taxon>Philodinidae</taxon>
        <taxon>Rotaria</taxon>
    </lineage>
</organism>
<accession>A0A8S2S444</accession>
<dbReference type="Proteomes" id="UP000681967">
    <property type="component" value="Unassembled WGS sequence"/>
</dbReference>
<protein>
    <submittedName>
        <fullName evidence="1">Uncharacterized protein</fullName>
    </submittedName>
</protein>
<dbReference type="InterPro" id="IPR052845">
    <property type="entry name" value="Axonemal_dynein_LC_domain"/>
</dbReference>
<feature type="non-terminal residue" evidence="1">
    <location>
        <position position="60"/>
    </location>
</feature>
<evidence type="ECO:0000313" key="1">
    <source>
        <dbReference type="EMBL" id="CAF4201730.1"/>
    </source>
</evidence>
<comment type="caution">
    <text evidence="1">The sequence shown here is derived from an EMBL/GenBank/DDBJ whole genome shotgun (WGS) entry which is preliminary data.</text>
</comment>
<reference evidence="1" key="1">
    <citation type="submission" date="2021-02" db="EMBL/GenBank/DDBJ databases">
        <authorList>
            <person name="Nowell W R."/>
        </authorList>
    </citation>
    <scope>NUCLEOTIDE SEQUENCE</scope>
</reference>
<dbReference type="AlphaFoldDB" id="A0A8S2S444"/>
<evidence type="ECO:0000313" key="2">
    <source>
        <dbReference type="Proteomes" id="UP000681967"/>
    </source>
</evidence>
<dbReference type="PANTHER" id="PTHR23052">
    <property type="entry name" value="AXONEMAL DYNEIN LIGHT CHAIN DOMAIN-CONTAINING PROTEIN 1"/>
    <property type="match status" value="1"/>
</dbReference>
<dbReference type="PANTHER" id="PTHR23052:SF1">
    <property type="entry name" value="AXONEMAL DYNEIN LIGHT CHAIN DOMAIN-CONTAINING PROTEIN 1"/>
    <property type="match status" value="1"/>
</dbReference>
<sequence length="60" mass="7082">ECKDRGELLCRLRERYSSLLSRVPRQIKSLHEELIAQRALDRRLAEQLIQFKTTVGTLML</sequence>
<name>A0A8S2S444_9BILA</name>
<proteinExistence type="predicted"/>
<dbReference type="EMBL" id="CAJOBH010017793">
    <property type="protein sequence ID" value="CAF4201730.1"/>
    <property type="molecule type" value="Genomic_DNA"/>
</dbReference>